<comment type="caution">
    <text evidence="2">The sequence shown here is derived from an EMBL/GenBank/DDBJ whole genome shotgun (WGS) entry which is preliminary data.</text>
</comment>
<sequence length="322" mass="36390">MPEIISTQDEIAQKKKELEVDARRLAADKAKQAFFAAKEQAQALQKAAVLEEIERIKKEGVVRYDDKGNAITKQAIFEDKLRQVMGSEQSSIHDWKSSMMSLMSVLSAFVEAMNQEVNEKTSPYYVQIKHALKNGIIGMKDTLLDKLRGDPRLDLPTLVHDIQLGKDNKLEVKLQAGGEKMVVQDRDTLVAQWLDEHGFEQDPHNINGFRTKEGHHPLPDAVFKKTKDELDAFLNRSSLKLPQGLRTLVALWLNERGYEIDPNNKEGFIAKEGHAPLTAAQFNELKNDPINGLNEFLNRGTELQYREELNNAPAPYGMAFAN</sequence>
<accession>A0ABW8D452</accession>
<organism evidence="2 3">
    <name type="scientific">Legionella lytica</name>
    <dbReference type="NCBI Taxonomy" id="96232"/>
    <lineage>
        <taxon>Bacteria</taxon>
        <taxon>Pseudomonadati</taxon>
        <taxon>Pseudomonadota</taxon>
        <taxon>Gammaproteobacteria</taxon>
        <taxon>Legionellales</taxon>
        <taxon>Legionellaceae</taxon>
        <taxon>Legionella</taxon>
    </lineage>
</organism>
<evidence type="ECO:0000256" key="1">
    <source>
        <dbReference type="SAM" id="Coils"/>
    </source>
</evidence>
<evidence type="ECO:0000313" key="3">
    <source>
        <dbReference type="Proteomes" id="UP001615550"/>
    </source>
</evidence>
<dbReference type="RefSeq" id="WP_400186146.1">
    <property type="nucleotide sequence ID" value="NZ_JBGORX010000001.1"/>
</dbReference>
<evidence type="ECO:0000313" key="2">
    <source>
        <dbReference type="EMBL" id="MFJ1267483.1"/>
    </source>
</evidence>
<keyword evidence="3" id="KW-1185">Reference proteome</keyword>
<dbReference type="Proteomes" id="UP001615550">
    <property type="component" value="Unassembled WGS sequence"/>
</dbReference>
<gene>
    <name evidence="2" type="ORF">ACD661_02810</name>
</gene>
<protein>
    <recommendedName>
        <fullName evidence="4">Membrane-associated HD superfamily hydrolase</fullName>
    </recommendedName>
</protein>
<keyword evidence="1" id="KW-0175">Coiled coil</keyword>
<proteinExistence type="predicted"/>
<name>A0ABW8D452_9GAMM</name>
<evidence type="ECO:0008006" key="4">
    <source>
        <dbReference type="Google" id="ProtNLM"/>
    </source>
</evidence>
<dbReference type="EMBL" id="JBGORX010000001">
    <property type="protein sequence ID" value="MFJ1267483.1"/>
    <property type="molecule type" value="Genomic_DNA"/>
</dbReference>
<reference evidence="2 3" key="1">
    <citation type="submission" date="2024-08" db="EMBL/GenBank/DDBJ databases">
        <title>Draft Genome Sequence of Legionella lytica strain DSB2004, Isolated From a Fire Sprinkler System.</title>
        <authorList>
            <person name="Everhart A.D."/>
            <person name="Kidane D.T."/>
            <person name="Farone A.L."/>
            <person name="Farone M.B."/>
        </authorList>
    </citation>
    <scope>NUCLEOTIDE SEQUENCE [LARGE SCALE GENOMIC DNA]</scope>
    <source>
        <strain evidence="2 3">DSB2004</strain>
    </source>
</reference>
<feature type="coiled-coil region" evidence="1">
    <location>
        <begin position="8"/>
        <end position="47"/>
    </location>
</feature>